<dbReference type="RefSeq" id="WP_419152486.1">
    <property type="nucleotide sequence ID" value="NZ_JAUSTR010000014.1"/>
</dbReference>
<comment type="caution">
    <text evidence="2">The sequence shown here is derived from an EMBL/GenBank/DDBJ whole genome shotgun (WGS) entry which is preliminary data.</text>
</comment>
<dbReference type="Gene3D" id="3.40.630.30">
    <property type="match status" value="1"/>
</dbReference>
<accession>A0ABT9VQU6</accession>
<organism evidence="2 3">
    <name type="scientific">Aeribacillus alveayuensis</name>
    <dbReference type="NCBI Taxonomy" id="279215"/>
    <lineage>
        <taxon>Bacteria</taxon>
        <taxon>Bacillati</taxon>
        <taxon>Bacillota</taxon>
        <taxon>Bacilli</taxon>
        <taxon>Bacillales</taxon>
        <taxon>Bacillaceae</taxon>
        <taxon>Aeribacillus</taxon>
    </lineage>
</organism>
<reference evidence="2 3" key="1">
    <citation type="submission" date="2023-07" db="EMBL/GenBank/DDBJ databases">
        <title>Genomic Encyclopedia of Type Strains, Phase IV (KMG-IV): sequencing the most valuable type-strain genomes for metagenomic binning, comparative biology and taxonomic classification.</title>
        <authorList>
            <person name="Goeker M."/>
        </authorList>
    </citation>
    <scope>NUCLEOTIDE SEQUENCE [LARGE SCALE GENOMIC DNA]</scope>
    <source>
        <strain evidence="2 3">DSM 19092</strain>
    </source>
</reference>
<name>A0ABT9VQU6_9BACI</name>
<dbReference type="PANTHER" id="PTHR41700:SF1">
    <property type="entry name" value="N-ACETYLTRANSFERASE DOMAIN-CONTAINING PROTEIN"/>
    <property type="match status" value="1"/>
</dbReference>
<feature type="domain" description="N-acetyltransferase" evidence="1">
    <location>
        <begin position="5"/>
        <end position="148"/>
    </location>
</feature>
<dbReference type="Proteomes" id="UP001225646">
    <property type="component" value="Unassembled WGS sequence"/>
</dbReference>
<proteinExistence type="predicted"/>
<dbReference type="SUPFAM" id="SSF55729">
    <property type="entry name" value="Acyl-CoA N-acyltransferases (Nat)"/>
    <property type="match status" value="1"/>
</dbReference>
<dbReference type="Pfam" id="PF00583">
    <property type="entry name" value="Acetyltransf_1"/>
    <property type="match status" value="1"/>
</dbReference>
<dbReference type="InterPro" id="IPR000182">
    <property type="entry name" value="GNAT_dom"/>
</dbReference>
<protein>
    <submittedName>
        <fullName evidence="2">GNAT superfamily acetyltransferase</fullName>
    </submittedName>
</protein>
<keyword evidence="3" id="KW-1185">Reference proteome</keyword>
<evidence type="ECO:0000313" key="3">
    <source>
        <dbReference type="Proteomes" id="UP001225646"/>
    </source>
</evidence>
<dbReference type="EMBL" id="JAUSTR010000014">
    <property type="protein sequence ID" value="MDQ0163360.1"/>
    <property type="molecule type" value="Genomic_DNA"/>
</dbReference>
<evidence type="ECO:0000259" key="1">
    <source>
        <dbReference type="PROSITE" id="PS51186"/>
    </source>
</evidence>
<dbReference type="CDD" id="cd04301">
    <property type="entry name" value="NAT_SF"/>
    <property type="match status" value="1"/>
</dbReference>
<dbReference type="PROSITE" id="PS51186">
    <property type="entry name" value="GNAT"/>
    <property type="match status" value="1"/>
</dbReference>
<dbReference type="InterPro" id="IPR016181">
    <property type="entry name" value="Acyl_CoA_acyltransferase"/>
</dbReference>
<sequence>MSTALEIRVLKSHSDLQMVQNLEKQVWEMDPLPLHQTITAAQNGGLLLGAFIDNEMVGFSYSFPGFQHGKSYLCSHMLGIHPDHQEKGIGAKLKKAQKEIARDMGYDLIVWTFDPLETRNAYLNLSKLHAICSTYIENCYGEMEDNLNYGLPSDRFKVEWWINSPHVIDHHGVNIEEEPFKLPWKTTIDQLPILDDVEDEIENISDQQKPVLVPVPANFQHLKRENYSLAMEWRLKTRKVFQALFQKGYAAVFLRKSDDEPVHYYLLMQRIHVNI</sequence>
<evidence type="ECO:0000313" key="2">
    <source>
        <dbReference type="EMBL" id="MDQ0163360.1"/>
    </source>
</evidence>
<dbReference type="PANTHER" id="PTHR41700">
    <property type="entry name" value="GCN5-RELATED N-ACETYLTRANSFERASE"/>
    <property type="match status" value="1"/>
</dbReference>
<gene>
    <name evidence="2" type="ORF">J2S06_002440</name>
</gene>
<dbReference type="InterPro" id="IPR038764">
    <property type="entry name" value="GNAT_N_AcTrfase_prd"/>
</dbReference>